<dbReference type="KEGG" id="sgm:GCM10017557_35750"/>
<dbReference type="RefSeq" id="WP_246596417.1">
    <property type="nucleotide sequence ID" value="NZ_AP023440.1"/>
</dbReference>
<gene>
    <name evidence="1" type="ORF">GCM10017557_35750</name>
</gene>
<dbReference type="AlphaFoldDB" id="A0A7G1P4I6"/>
<keyword evidence="2" id="KW-1185">Reference proteome</keyword>
<evidence type="ECO:0000313" key="1">
    <source>
        <dbReference type="EMBL" id="BCL28716.1"/>
    </source>
</evidence>
<reference evidence="1 2" key="1">
    <citation type="journal article" date="2014" name="Int. J. Syst. Evol. Microbiol.">
        <title>Complete genome sequence of Corynebacterium casei LMG S-19264T (=DSM 44701T), isolated from a smear-ripened cheese.</title>
        <authorList>
            <consortium name="US DOE Joint Genome Institute (JGI-PGF)"/>
            <person name="Walter F."/>
            <person name="Albersmeier A."/>
            <person name="Kalinowski J."/>
            <person name="Ruckert C."/>
        </authorList>
    </citation>
    <scope>NUCLEOTIDE SEQUENCE [LARGE SCALE GENOMIC DNA]</scope>
    <source>
        <strain evidence="1 2">JCM 4677</strain>
    </source>
</reference>
<proteinExistence type="predicted"/>
<protein>
    <submittedName>
        <fullName evidence="1">Uncharacterized protein</fullName>
    </submittedName>
</protein>
<accession>A0A7G1P4I6</accession>
<name>A0A7G1P4I6_9ACTN</name>
<evidence type="ECO:0000313" key="2">
    <source>
        <dbReference type="Proteomes" id="UP000516444"/>
    </source>
</evidence>
<dbReference type="EMBL" id="AP023440">
    <property type="protein sequence ID" value="BCL28716.1"/>
    <property type="molecule type" value="Genomic_DNA"/>
</dbReference>
<organism evidence="1 2">
    <name type="scientific">Streptomyces aurantiacus</name>
    <dbReference type="NCBI Taxonomy" id="47760"/>
    <lineage>
        <taxon>Bacteria</taxon>
        <taxon>Bacillati</taxon>
        <taxon>Actinomycetota</taxon>
        <taxon>Actinomycetes</taxon>
        <taxon>Kitasatosporales</taxon>
        <taxon>Streptomycetaceae</taxon>
        <taxon>Streptomyces</taxon>
        <taxon>Streptomyces aurantiacus group</taxon>
    </lineage>
</organism>
<dbReference type="Proteomes" id="UP000516444">
    <property type="component" value="Chromosome"/>
</dbReference>
<sequence length="52" mass="5576">MLDDAARIDSTLVASRLDTLLDAARSYETATVDDVRNRAKELAAARPTTIAA</sequence>